<feature type="region of interest" description="Disordered" evidence="6">
    <location>
        <begin position="76"/>
        <end position="106"/>
    </location>
</feature>
<sequence length="684" mass="77004">MKFGKQLATNRAPHWRYHFVDYDRLKAHLKSKSQDSQFSNEDEATFEKMLLTELDKVASFQELKLGEIQRRTEHCEQMIQRHQSSTSGSDSGASSPRSPSSTSSIEHSRLTLASFVATESEINKVTQDLQDLAHFQRLNYTAFLKILKKHDKHSGHALRAKFINTHLTNQPFHKQSLTPFVRRLSNLYNTVRTGTTSAANIAKAGSTESSEDETLMDQQGYIPGKASFWVHPDNIMDLKMLILKYLPLIVYEPTPGSAPPNRSQDAAESNLACDTPVSTVYLDNADLDLYLAHVEHQDRTETVRLRWFGSDNRHVWVEHQQKQLNKGKGPATSPSASSSVASMPHTTTTKHRFQIKSKNIPKLIEGNASLTKIIEAVRCTGQKSEQEINQFEERTRIVQSRIKKRHLQPVTQVFFNRTTFQVPGDSRVRITIDTDVSMIREKPVIPSTIYERPWSPSNRLQAENYSFPQANNQDIVRFPYAVMQIRTMTEPHDEAPAWVEYISQSHLVEMIPNFAKDQHAIATLYESRVGLLPFWLSDMDRDIRKMAVHSGYLRQSATPQDSDSSKAGSDDTLGSNDSTPATSISDVEPALKTTSSRRGKTVEEITVQRALLTGENTPSVSAGESDFFKKSGSKSSSSHPHPHHPHHHQPNEPPAKETFVTPVPLNRTASSSLTALAKKPVRPM</sequence>
<name>A0A9P6KF80_9FUNG</name>
<keyword evidence="3" id="KW-0812">Transmembrane</keyword>
<gene>
    <name evidence="8" type="primary">VTC4_7</name>
    <name evidence="8" type="ORF">BGW38_010890</name>
</gene>
<dbReference type="GO" id="GO:0006799">
    <property type="term" value="P:polyphosphate biosynthetic process"/>
    <property type="evidence" value="ECO:0007669"/>
    <property type="project" value="UniProtKB-ARBA"/>
</dbReference>
<evidence type="ECO:0000256" key="6">
    <source>
        <dbReference type="SAM" id="MobiDB-lite"/>
    </source>
</evidence>
<proteinExistence type="predicted"/>
<feature type="non-terminal residue" evidence="8">
    <location>
        <position position="684"/>
    </location>
</feature>
<comment type="subcellular location">
    <subcellularLocation>
        <location evidence="1">Vacuole membrane</location>
        <topology evidence="1">Multi-pass membrane protein</topology>
    </subcellularLocation>
</comment>
<accession>A0A9P6KF80</accession>
<dbReference type="InterPro" id="IPR042267">
    <property type="entry name" value="VTC_sf"/>
</dbReference>
<dbReference type="PANTHER" id="PTHR46140:SF1">
    <property type="entry name" value="VACUOLAR TRANSPORTER CHAPERONE COMPLEX SUBUNIT 4-RELATED"/>
    <property type="match status" value="1"/>
</dbReference>
<feature type="region of interest" description="Disordered" evidence="6">
    <location>
        <begin position="554"/>
        <end position="684"/>
    </location>
</feature>
<protein>
    <submittedName>
        <fullName evidence="8">Vacuolar transporter chaperone</fullName>
    </submittedName>
</protein>
<feature type="compositionally biased region" description="Low complexity" evidence="6">
    <location>
        <begin position="84"/>
        <end position="104"/>
    </location>
</feature>
<keyword evidence="4" id="KW-1133">Transmembrane helix</keyword>
<dbReference type="InterPro" id="IPR004331">
    <property type="entry name" value="SPX_dom"/>
</dbReference>
<dbReference type="PROSITE" id="PS51382">
    <property type="entry name" value="SPX"/>
    <property type="match status" value="1"/>
</dbReference>
<evidence type="ECO:0000256" key="4">
    <source>
        <dbReference type="ARBA" id="ARBA00022989"/>
    </source>
</evidence>
<dbReference type="InterPro" id="IPR018966">
    <property type="entry name" value="VTC_domain"/>
</dbReference>
<keyword evidence="2" id="KW-0926">Vacuole</keyword>
<dbReference type="Proteomes" id="UP000780801">
    <property type="component" value="Unassembled WGS sequence"/>
</dbReference>
<feature type="compositionally biased region" description="Low complexity" evidence="6">
    <location>
        <begin position="330"/>
        <end position="344"/>
    </location>
</feature>
<evidence type="ECO:0000256" key="5">
    <source>
        <dbReference type="ARBA" id="ARBA00023136"/>
    </source>
</evidence>
<dbReference type="CDD" id="cd14480">
    <property type="entry name" value="SPX_VTC2_like"/>
    <property type="match status" value="1"/>
</dbReference>
<dbReference type="OrthoDB" id="6493944at2759"/>
<reference evidence="8" key="1">
    <citation type="journal article" date="2020" name="Fungal Divers.">
        <title>Resolving the Mortierellaceae phylogeny through synthesis of multi-gene phylogenetics and phylogenomics.</title>
        <authorList>
            <person name="Vandepol N."/>
            <person name="Liber J."/>
            <person name="Desiro A."/>
            <person name="Na H."/>
            <person name="Kennedy M."/>
            <person name="Barry K."/>
            <person name="Grigoriev I.V."/>
            <person name="Miller A.N."/>
            <person name="O'Donnell K."/>
            <person name="Stajich J.E."/>
            <person name="Bonito G."/>
        </authorList>
    </citation>
    <scope>NUCLEOTIDE SEQUENCE</scope>
    <source>
        <strain evidence="8">KOD1015</strain>
    </source>
</reference>
<dbReference type="PANTHER" id="PTHR46140">
    <property type="entry name" value="VACUOLAR TRANSPORTER CHAPERONE 1-RELATED"/>
    <property type="match status" value="1"/>
</dbReference>
<dbReference type="Pfam" id="PF09359">
    <property type="entry name" value="VTC"/>
    <property type="match status" value="1"/>
</dbReference>
<keyword evidence="9" id="KW-1185">Reference proteome</keyword>
<keyword evidence="5" id="KW-0472">Membrane</keyword>
<evidence type="ECO:0000256" key="3">
    <source>
        <dbReference type="ARBA" id="ARBA00022692"/>
    </source>
</evidence>
<dbReference type="AlphaFoldDB" id="A0A9P6KF80"/>
<evidence type="ECO:0000313" key="9">
    <source>
        <dbReference type="Proteomes" id="UP000780801"/>
    </source>
</evidence>
<organism evidence="8 9">
    <name type="scientific">Lunasporangiospora selenospora</name>
    <dbReference type="NCBI Taxonomy" id="979761"/>
    <lineage>
        <taxon>Eukaryota</taxon>
        <taxon>Fungi</taxon>
        <taxon>Fungi incertae sedis</taxon>
        <taxon>Mucoromycota</taxon>
        <taxon>Mortierellomycotina</taxon>
        <taxon>Mortierellomycetes</taxon>
        <taxon>Mortierellales</taxon>
        <taxon>Mortierellaceae</taxon>
        <taxon>Lunasporangiospora</taxon>
    </lineage>
</organism>
<evidence type="ECO:0000259" key="7">
    <source>
        <dbReference type="PROSITE" id="PS51382"/>
    </source>
</evidence>
<evidence type="ECO:0000256" key="1">
    <source>
        <dbReference type="ARBA" id="ARBA00004128"/>
    </source>
</evidence>
<dbReference type="GO" id="GO:0005774">
    <property type="term" value="C:vacuolar membrane"/>
    <property type="evidence" value="ECO:0007669"/>
    <property type="project" value="UniProtKB-SubCell"/>
</dbReference>
<evidence type="ECO:0000313" key="8">
    <source>
        <dbReference type="EMBL" id="KAF9582686.1"/>
    </source>
</evidence>
<feature type="domain" description="SPX" evidence="7">
    <location>
        <begin position="1"/>
        <end position="164"/>
    </location>
</feature>
<dbReference type="EMBL" id="JAABOA010000962">
    <property type="protein sequence ID" value="KAF9582686.1"/>
    <property type="molecule type" value="Genomic_DNA"/>
</dbReference>
<comment type="caution">
    <text evidence="8">The sequence shown here is derived from an EMBL/GenBank/DDBJ whole genome shotgun (WGS) entry which is preliminary data.</text>
</comment>
<evidence type="ECO:0000256" key="2">
    <source>
        <dbReference type="ARBA" id="ARBA00022554"/>
    </source>
</evidence>
<feature type="compositionally biased region" description="Polar residues" evidence="6">
    <location>
        <begin position="554"/>
        <end position="585"/>
    </location>
</feature>
<dbReference type="InterPro" id="IPR051572">
    <property type="entry name" value="VTC_Complex_Subunit"/>
</dbReference>
<dbReference type="Pfam" id="PF03105">
    <property type="entry name" value="SPX"/>
    <property type="match status" value="2"/>
</dbReference>
<feature type="region of interest" description="Disordered" evidence="6">
    <location>
        <begin position="322"/>
        <end position="351"/>
    </location>
</feature>
<dbReference type="Gene3D" id="3.20.100.30">
    <property type="entry name" value="VTC, catalytic tunnel domain"/>
    <property type="match status" value="1"/>
</dbReference>